<dbReference type="EMBL" id="JYDL01000125">
    <property type="protein sequence ID" value="KRX15705.1"/>
    <property type="molecule type" value="Genomic_DNA"/>
</dbReference>
<reference evidence="1 2" key="1">
    <citation type="submission" date="2015-01" db="EMBL/GenBank/DDBJ databases">
        <title>Evolution of Trichinella species and genotypes.</title>
        <authorList>
            <person name="Korhonen P.K."/>
            <person name="Edoardo P."/>
            <person name="Giuseppe L.R."/>
            <person name="Gasser R.B."/>
        </authorList>
    </citation>
    <scope>NUCLEOTIDE SEQUENCE [LARGE SCALE GENOMIC DNA]</scope>
    <source>
        <strain evidence="1">ISS37</strain>
    </source>
</reference>
<organism evidence="1 2">
    <name type="scientific">Trichinella nelsoni</name>
    <dbReference type="NCBI Taxonomy" id="6336"/>
    <lineage>
        <taxon>Eukaryota</taxon>
        <taxon>Metazoa</taxon>
        <taxon>Ecdysozoa</taxon>
        <taxon>Nematoda</taxon>
        <taxon>Enoplea</taxon>
        <taxon>Dorylaimia</taxon>
        <taxon>Trichinellida</taxon>
        <taxon>Trichinellidae</taxon>
        <taxon>Trichinella</taxon>
    </lineage>
</organism>
<name>A0A0V0RML3_9BILA</name>
<dbReference type="AlphaFoldDB" id="A0A0V0RML3"/>
<gene>
    <name evidence="1" type="ORF">T07_611</name>
</gene>
<accession>A0A0V0RML3</accession>
<dbReference type="Proteomes" id="UP000054630">
    <property type="component" value="Unassembled WGS sequence"/>
</dbReference>
<evidence type="ECO:0000313" key="1">
    <source>
        <dbReference type="EMBL" id="KRX15705.1"/>
    </source>
</evidence>
<dbReference type="STRING" id="6336.A0A0V0RML3"/>
<proteinExistence type="predicted"/>
<sequence length="107" mass="12245">MLCKPSCLNESYWERLVQSVKTALKATLGQLEARVSDRPLTFVGSDVQEEMALTPANFLIGRSLAAFPDQSDSASRGALSSSLRHLLRRWSYQRKLVDAFWKRWQRD</sequence>
<evidence type="ECO:0008006" key="3">
    <source>
        <dbReference type="Google" id="ProtNLM"/>
    </source>
</evidence>
<keyword evidence="2" id="KW-1185">Reference proteome</keyword>
<evidence type="ECO:0000313" key="2">
    <source>
        <dbReference type="Proteomes" id="UP000054630"/>
    </source>
</evidence>
<dbReference type="OrthoDB" id="5870116at2759"/>
<comment type="caution">
    <text evidence="1">The sequence shown here is derived from an EMBL/GenBank/DDBJ whole genome shotgun (WGS) entry which is preliminary data.</text>
</comment>
<protein>
    <recommendedName>
        <fullName evidence="3">DUF5641 domain-containing protein</fullName>
    </recommendedName>
</protein>